<dbReference type="Proteomes" id="UP000258309">
    <property type="component" value="Unassembled WGS sequence"/>
</dbReference>
<comment type="caution">
    <text evidence="12">The sequence shown here is derived from an EMBL/GenBank/DDBJ whole genome shotgun (WGS) entry which is preliminary data.</text>
</comment>
<feature type="region of interest" description="Disordered" evidence="9">
    <location>
        <begin position="831"/>
        <end position="855"/>
    </location>
</feature>
<feature type="non-terminal residue" evidence="12">
    <location>
        <position position="855"/>
    </location>
</feature>
<dbReference type="CDD" id="cd07199">
    <property type="entry name" value="Pat17_PNPLA8_PNPLA9_like"/>
    <property type="match status" value="1"/>
</dbReference>
<feature type="short sequence motif" description="DGA/G" evidence="8">
    <location>
        <begin position="537"/>
        <end position="539"/>
    </location>
</feature>
<reference evidence="12 13" key="1">
    <citation type="submission" date="2018-05" db="EMBL/GenBank/DDBJ databases">
        <title>Draft genome sequence of Scytalidium lignicola DSM 105466, a ubiquitous saprotrophic fungus.</title>
        <authorList>
            <person name="Buettner E."/>
            <person name="Gebauer A.M."/>
            <person name="Hofrichter M."/>
            <person name="Liers C."/>
            <person name="Kellner H."/>
        </authorList>
    </citation>
    <scope>NUCLEOTIDE SEQUENCE [LARGE SCALE GENOMIC DNA]</scope>
    <source>
        <strain evidence="12 13">DSM 105466</strain>
    </source>
</reference>
<dbReference type="GO" id="GO:0047499">
    <property type="term" value="F:calcium-independent phospholipase A2 activity"/>
    <property type="evidence" value="ECO:0007669"/>
    <property type="project" value="TreeGrafter"/>
</dbReference>
<dbReference type="SUPFAM" id="SSF52151">
    <property type="entry name" value="FabD/lysophospholipase-like"/>
    <property type="match status" value="1"/>
</dbReference>
<dbReference type="OMA" id="NICEAGF"/>
<accession>A0A3E2H8D2</accession>
<feature type="compositionally biased region" description="Basic and acidic residues" evidence="9">
    <location>
        <begin position="832"/>
        <end position="843"/>
    </location>
</feature>
<evidence type="ECO:0000256" key="7">
    <source>
        <dbReference type="PROSITE-ProRule" id="PRU00175"/>
    </source>
</evidence>
<keyword evidence="5" id="KW-0442">Lipid degradation</keyword>
<evidence type="ECO:0000313" key="13">
    <source>
        <dbReference type="Proteomes" id="UP000258309"/>
    </source>
</evidence>
<evidence type="ECO:0000259" key="11">
    <source>
        <dbReference type="PROSITE" id="PS51635"/>
    </source>
</evidence>
<feature type="non-terminal residue" evidence="12">
    <location>
        <position position="1"/>
    </location>
</feature>
<keyword evidence="1" id="KW-0479">Metal-binding</keyword>
<dbReference type="PROSITE" id="PS50089">
    <property type="entry name" value="ZF_RING_2"/>
    <property type="match status" value="1"/>
</dbReference>
<dbReference type="InterPro" id="IPR002641">
    <property type="entry name" value="PNPLA_dom"/>
</dbReference>
<dbReference type="AlphaFoldDB" id="A0A3E2H8D2"/>
<evidence type="ECO:0008006" key="14">
    <source>
        <dbReference type="Google" id="ProtNLM"/>
    </source>
</evidence>
<dbReference type="InterPro" id="IPR016035">
    <property type="entry name" value="Acyl_Trfase/lysoPLipase"/>
</dbReference>
<evidence type="ECO:0000256" key="1">
    <source>
        <dbReference type="ARBA" id="ARBA00022723"/>
    </source>
</evidence>
<evidence type="ECO:0000256" key="4">
    <source>
        <dbReference type="ARBA" id="ARBA00022833"/>
    </source>
</evidence>
<dbReference type="OrthoDB" id="194358at2759"/>
<evidence type="ECO:0000256" key="9">
    <source>
        <dbReference type="SAM" id="MobiDB-lite"/>
    </source>
</evidence>
<keyword evidence="3" id="KW-0378">Hydrolase</keyword>
<sequence>MLGTLGITGVPHEKTDPDVADIVRAALEVNTSDDQQQELHVEDNNTTWFGIVEEGGEPTFRDYGRYIPENGRPELIRQQVSKLYNEISRATEESHEHKKNNVLDRPFDFIQASFSYNSIPLDFCGNITKLALNVMHANQWTYGTQFMVKPLFEGLSYLLGSCIMLDSAREKRRGLASDIFPQYEQPIDDALNDFCNRGWPCEWIHPKKRTRCINMENGHTKGHQLKNGKVYSGSYQSSFSPASYRETFRANVFYAFEDSLKKLQEDDRKTHQDEERVAAMIHKETTLNYFFEKLRGPNDCLFSNTSCLVCLMNTTEYRLPCGHIICAPCLQGYGYAKGDILIEIDSCPLPHDRVMWDKTWPVSVKPEQAGVRILCLDGTGGLVALGLEAKVWTVERCTKNFNELCGEAFQPRTMGKLGAIGDVWNAYHHSRYKTKPLEQCLKKAYCSLVGKDYMFGGTSTIEYPSTKVAVVTTTIGGDPAVISNYNRLAIENMTYQFVRPDNPRHELEVWEAARATSAAPRYFRSYHHEMTNQVYEDGALYHNNPIFVADSERKLIWPELAESPPDIMISIGTGYNVNKMSSHPTPKANVSPPKHGLISHFKTFKRIAEDHVAVSLDSERTWHSWLQTLPTQQRNEKRFVRLNVSCPKDPSPLDDVQSLPQLRTYVQEQYALNRLIEDIAHRLVASSFYVVASSSTNGSEEIRCRLTDGETQALGHWLSRFSNGTHRPYFIIRRLHDNSLTRNISFTDELLQSMTKSGEFSIRFNAGVDQHTILEILLCIQDSEPPTAHMISGFPKIIDHDRTIGRTPEQVDDGLEDRGVYELEDPSMYYSHEMHDGSIREPDSEAESDLYNSDA</sequence>
<dbReference type="SUPFAM" id="SSF57850">
    <property type="entry name" value="RING/U-box"/>
    <property type="match status" value="1"/>
</dbReference>
<evidence type="ECO:0000256" key="5">
    <source>
        <dbReference type="ARBA" id="ARBA00022963"/>
    </source>
</evidence>
<dbReference type="PANTHER" id="PTHR24185">
    <property type="entry name" value="CALCIUM-INDEPENDENT PHOSPHOLIPASE A2-GAMMA"/>
    <property type="match status" value="1"/>
</dbReference>
<dbReference type="InterPro" id="IPR013083">
    <property type="entry name" value="Znf_RING/FYVE/PHD"/>
</dbReference>
<dbReference type="GO" id="GO:0046486">
    <property type="term" value="P:glycerolipid metabolic process"/>
    <property type="evidence" value="ECO:0007669"/>
    <property type="project" value="UniProtKB-ARBA"/>
</dbReference>
<evidence type="ECO:0000256" key="6">
    <source>
        <dbReference type="ARBA" id="ARBA00023098"/>
    </source>
</evidence>
<name>A0A3E2H8D2_SCYLI</name>
<dbReference type="Gene3D" id="3.30.40.10">
    <property type="entry name" value="Zinc/RING finger domain, C3HC4 (zinc finger)"/>
    <property type="match status" value="1"/>
</dbReference>
<dbReference type="PROSITE" id="PS00518">
    <property type="entry name" value="ZF_RING_1"/>
    <property type="match status" value="1"/>
</dbReference>
<dbReference type="STRING" id="5539.A0A3E2H8D2"/>
<feature type="domain" description="PNPLA" evidence="11">
    <location>
        <begin position="329"/>
        <end position="550"/>
    </location>
</feature>
<protein>
    <recommendedName>
        <fullName evidence="14">RING-type domain-containing protein</fullName>
    </recommendedName>
</protein>
<dbReference type="GO" id="GO:0019369">
    <property type="term" value="P:arachidonate metabolic process"/>
    <property type="evidence" value="ECO:0007669"/>
    <property type="project" value="TreeGrafter"/>
</dbReference>
<evidence type="ECO:0000259" key="10">
    <source>
        <dbReference type="PROSITE" id="PS50089"/>
    </source>
</evidence>
<dbReference type="InterPro" id="IPR017907">
    <property type="entry name" value="Znf_RING_CS"/>
</dbReference>
<dbReference type="EMBL" id="NCSJ02000124">
    <property type="protein sequence ID" value="RFU29557.1"/>
    <property type="molecule type" value="Genomic_DNA"/>
</dbReference>
<dbReference type="GO" id="GO:0016020">
    <property type="term" value="C:membrane"/>
    <property type="evidence" value="ECO:0007669"/>
    <property type="project" value="TreeGrafter"/>
</dbReference>
<evidence type="ECO:0000256" key="2">
    <source>
        <dbReference type="ARBA" id="ARBA00022771"/>
    </source>
</evidence>
<dbReference type="Gene3D" id="3.40.1090.10">
    <property type="entry name" value="Cytosolic phospholipase A2 catalytic domain"/>
    <property type="match status" value="1"/>
</dbReference>
<dbReference type="PANTHER" id="PTHR24185:SF1">
    <property type="entry name" value="CALCIUM-INDEPENDENT PHOSPHOLIPASE A2-GAMMA"/>
    <property type="match status" value="1"/>
</dbReference>
<keyword evidence="2 7" id="KW-0863">Zinc-finger</keyword>
<feature type="domain" description="RING-type" evidence="10">
    <location>
        <begin position="307"/>
        <end position="351"/>
    </location>
</feature>
<keyword evidence="13" id="KW-1185">Reference proteome</keyword>
<dbReference type="GO" id="GO:0016042">
    <property type="term" value="P:lipid catabolic process"/>
    <property type="evidence" value="ECO:0007669"/>
    <property type="project" value="UniProtKB-KW"/>
</dbReference>
<evidence type="ECO:0000256" key="3">
    <source>
        <dbReference type="ARBA" id="ARBA00022801"/>
    </source>
</evidence>
<keyword evidence="6" id="KW-0443">Lipid metabolism</keyword>
<dbReference type="PROSITE" id="PS51635">
    <property type="entry name" value="PNPLA"/>
    <property type="match status" value="1"/>
</dbReference>
<evidence type="ECO:0000313" key="12">
    <source>
        <dbReference type="EMBL" id="RFU29557.1"/>
    </source>
</evidence>
<dbReference type="GO" id="GO:0008270">
    <property type="term" value="F:zinc ion binding"/>
    <property type="evidence" value="ECO:0007669"/>
    <property type="project" value="UniProtKB-KW"/>
</dbReference>
<comment type="caution">
    <text evidence="8">Lacks conserved residue(s) required for the propagation of feature annotation.</text>
</comment>
<dbReference type="InterPro" id="IPR001841">
    <property type="entry name" value="Znf_RING"/>
</dbReference>
<gene>
    <name evidence="12" type="ORF">B7463_g6774</name>
</gene>
<evidence type="ECO:0000256" key="8">
    <source>
        <dbReference type="PROSITE-ProRule" id="PRU01161"/>
    </source>
</evidence>
<organism evidence="12 13">
    <name type="scientific">Scytalidium lignicola</name>
    <name type="common">Hyphomycete</name>
    <dbReference type="NCBI Taxonomy" id="5539"/>
    <lineage>
        <taxon>Eukaryota</taxon>
        <taxon>Fungi</taxon>
        <taxon>Dikarya</taxon>
        <taxon>Ascomycota</taxon>
        <taxon>Pezizomycotina</taxon>
        <taxon>Leotiomycetes</taxon>
        <taxon>Leotiomycetes incertae sedis</taxon>
        <taxon>Scytalidium</taxon>
    </lineage>
</organism>
<keyword evidence="4" id="KW-0862">Zinc</keyword>
<proteinExistence type="predicted"/>